<organism evidence="1 2">
    <name type="scientific">Pieris brassicae</name>
    <name type="common">White butterfly</name>
    <name type="synonym">Large white butterfly</name>
    <dbReference type="NCBI Taxonomy" id="7116"/>
    <lineage>
        <taxon>Eukaryota</taxon>
        <taxon>Metazoa</taxon>
        <taxon>Ecdysozoa</taxon>
        <taxon>Arthropoda</taxon>
        <taxon>Hexapoda</taxon>
        <taxon>Insecta</taxon>
        <taxon>Pterygota</taxon>
        <taxon>Neoptera</taxon>
        <taxon>Endopterygota</taxon>
        <taxon>Lepidoptera</taxon>
        <taxon>Glossata</taxon>
        <taxon>Ditrysia</taxon>
        <taxon>Papilionoidea</taxon>
        <taxon>Pieridae</taxon>
        <taxon>Pierinae</taxon>
        <taxon>Pieris</taxon>
    </lineage>
</organism>
<accession>A0A9P0TYE0</accession>
<evidence type="ECO:0000313" key="2">
    <source>
        <dbReference type="Proteomes" id="UP001152562"/>
    </source>
</evidence>
<dbReference type="Proteomes" id="UP001152562">
    <property type="component" value="Unassembled WGS sequence"/>
</dbReference>
<gene>
    <name evidence="1" type="ORF">PIBRA_LOCUS14033</name>
</gene>
<dbReference type="EMBL" id="CALOZG010000087">
    <property type="protein sequence ID" value="CAH4038474.1"/>
    <property type="molecule type" value="Genomic_DNA"/>
</dbReference>
<evidence type="ECO:0000313" key="1">
    <source>
        <dbReference type="EMBL" id="CAH4038474.1"/>
    </source>
</evidence>
<sequence length="78" mass="8832">MHLDSGHKELMIGSTVSIRVRSNVRHRASPSGSYLYVVYLVPTSVARGHPGRRMCVFTAKLQGHRLLFPQLWNRSPSM</sequence>
<dbReference type="AlphaFoldDB" id="A0A9P0TYE0"/>
<protein>
    <submittedName>
        <fullName evidence="1">Uncharacterized protein</fullName>
    </submittedName>
</protein>
<name>A0A9P0TYE0_PIEBR</name>
<reference evidence="1" key="1">
    <citation type="submission" date="2022-05" db="EMBL/GenBank/DDBJ databases">
        <authorList>
            <person name="Okamura Y."/>
        </authorList>
    </citation>
    <scope>NUCLEOTIDE SEQUENCE</scope>
</reference>
<keyword evidence="2" id="KW-1185">Reference proteome</keyword>
<proteinExistence type="predicted"/>
<comment type="caution">
    <text evidence="1">The sequence shown here is derived from an EMBL/GenBank/DDBJ whole genome shotgun (WGS) entry which is preliminary data.</text>
</comment>